<keyword evidence="11" id="KW-1185">Reference proteome</keyword>
<dbReference type="PANTHER" id="PTHR10758">
    <property type="entry name" value="26S PROTEASOME NON-ATPASE REGULATORY SUBUNIT 3/COP9 SIGNALOSOME COMPLEX SUBUNIT 3"/>
    <property type="match status" value="1"/>
</dbReference>
<evidence type="ECO:0000256" key="2">
    <source>
        <dbReference type="ARBA" id="ARBA00004496"/>
    </source>
</evidence>
<reference evidence="10 11" key="1">
    <citation type="submission" date="2020-11" db="EMBL/GenBank/DDBJ databases">
        <authorList>
            <person name="Wallbank WR R."/>
            <person name="Pardo Diaz C."/>
            <person name="Kozak K."/>
            <person name="Martin S."/>
            <person name="Jiggins C."/>
            <person name="Moest M."/>
            <person name="Warren A I."/>
            <person name="Generalovic N T."/>
            <person name="Byers J.R.P. K."/>
            <person name="Montejo-Kovacevich G."/>
            <person name="Yen C E."/>
        </authorList>
    </citation>
    <scope>NUCLEOTIDE SEQUENCE [LARGE SCALE GENOMIC DNA]</scope>
</reference>
<dbReference type="Proteomes" id="UP000594454">
    <property type="component" value="Chromosome 2"/>
</dbReference>
<evidence type="ECO:0000313" key="10">
    <source>
        <dbReference type="EMBL" id="CAD7082048.1"/>
    </source>
</evidence>
<evidence type="ECO:0000256" key="5">
    <source>
        <dbReference type="ARBA" id="ARBA00022490"/>
    </source>
</evidence>
<dbReference type="Pfam" id="PF01399">
    <property type="entry name" value="PCI"/>
    <property type="match status" value="1"/>
</dbReference>
<dbReference type="FunFam" id="1.25.40.570:FF:000008">
    <property type="entry name" value="COP9 signalosome complex subunit 3"/>
    <property type="match status" value="1"/>
</dbReference>
<evidence type="ECO:0000256" key="1">
    <source>
        <dbReference type="ARBA" id="ARBA00004123"/>
    </source>
</evidence>
<keyword evidence="5" id="KW-0963">Cytoplasm</keyword>
<dbReference type="SUPFAM" id="SSF46785">
    <property type="entry name" value="Winged helix' DNA-binding domain"/>
    <property type="match status" value="1"/>
</dbReference>
<proteinExistence type="inferred from homology"/>
<accession>A0A7R8UJK4</accession>
<dbReference type="InterPro" id="IPR050756">
    <property type="entry name" value="CSN3"/>
</dbReference>
<dbReference type="PANTHER" id="PTHR10758:SF1">
    <property type="entry name" value="COP9 SIGNALOSOME COMPLEX SUBUNIT 3"/>
    <property type="match status" value="1"/>
</dbReference>
<dbReference type="Gene3D" id="1.25.40.570">
    <property type="match status" value="1"/>
</dbReference>
<comment type="similarity">
    <text evidence="3">Belongs to the CSN3 family.</text>
</comment>
<dbReference type="GO" id="GO:0008180">
    <property type="term" value="C:COP9 signalosome"/>
    <property type="evidence" value="ECO:0007669"/>
    <property type="project" value="UniProtKB-KW"/>
</dbReference>
<evidence type="ECO:0000256" key="7">
    <source>
        <dbReference type="ARBA" id="ARBA00023242"/>
    </source>
</evidence>
<dbReference type="OrthoDB" id="29061at2759"/>
<dbReference type="OMA" id="NHYHDLV"/>
<evidence type="ECO:0000259" key="9">
    <source>
        <dbReference type="PROSITE" id="PS50250"/>
    </source>
</evidence>
<gene>
    <name evidence="10" type="ORF">HERILL_LOCUS5116</name>
</gene>
<protein>
    <recommendedName>
        <fullName evidence="4">COP9 signalosome complex subunit 3</fullName>
    </recommendedName>
</protein>
<dbReference type="SMART" id="SM00088">
    <property type="entry name" value="PINT"/>
    <property type="match status" value="1"/>
</dbReference>
<dbReference type="InterPro" id="IPR055089">
    <property type="entry name" value="COP9_N"/>
</dbReference>
<feature type="region of interest" description="Disordered" evidence="8">
    <location>
        <begin position="413"/>
        <end position="433"/>
    </location>
</feature>
<dbReference type="GO" id="GO:0005737">
    <property type="term" value="C:cytoplasm"/>
    <property type="evidence" value="ECO:0007669"/>
    <property type="project" value="UniProtKB-SubCell"/>
</dbReference>
<dbReference type="AlphaFoldDB" id="A0A7R8UJK4"/>
<sequence length="433" mass="49206">MASALEHYVNNVRTLSASGKYIDLVVYLNESMELLPKNWSILDNVLETLDIQQHSLGVLYVLLAKFANVSNTPTESENIIRLVRNFINLCNGEQVRFATQTYFELCHAFTNYLIHQPACIQGVRILVQAVEKIRLLESGLTAVHADLCQLCLYTKVFNPALKFLDVDITSIATTEDVNHDAKYFLLYYYYGGMIYTAVKNYDRALYFFEVAVSTPAMAMSHIMLEAYKKFILVSLIINGKISTLPKYSSQVISRFMRPLSQAYHELATAYATSSSDEVRNIINKFRDIFVRDVNMGLVKLVAASLYKKNIQRLTKTFLTLSLADVASRVQLSGPAEAEKYILNMIKSGEIYASINQKDGMVVFKDDPEKYDSPEMFLKVQEDMARVMELNKQINKMEEEKMLNPLFVKKTLGNQDDDHSCGQHSKSCLSDPLD</sequence>
<dbReference type="FunFam" id="1.10.10.10:FF:000354">
    <property type="entry name" value="COP9 signalosome complex subunit 3"/>
    <property type="match status" value="1"/>
</dbReference>
<dbReference type="Pfam" id="PF22788">
    <property type="entry name" value="COP9_hel_rpt"/>
    <property type="match status" value="1"/>
</dbReference>
<dbReference type="InParanoid" id="A0A7R8UJK4"/>
<evidence type="ECO:0000256" key="4">
    <source>
        <dbReference type="ARBA" id="ARBA00014878"/>
    </source>
</evidence>
<evidence type="ECO:0000256" key="6">
    <source>
        <dbReference type="ARBA" id="ARBA00022790"/>
    </source>
</evidence>
<dbReference type="InterPro" id="IPR000717">
    <property type="entry name" value="PCI_dom"/>
</dbReference>
<organism evidence="10 11">
    <name type="scientific">Hermetia illucens</name>
    <name type="common">Black soldier fly</name>
    <dbReference type="NCBI Taxonomy" id="343691"/>
    <lineage>
        <taxon>Eukaryota</taxon>
        <taxon>Metazoa</taxon>
        <taxon>Ecdysozoa</taxon>
        <taxon>Arthropoda</taxon>
        <taxon>Hexapoda</taxon>
        <taxon>Insecta</taxon>
        <taxon>Pterygota</taxon>
        <taxon>Neoptera</taxon>
        <taxon>Endopterygota</taxon>
        <taxon>Diptera</taxon>
        <taxon>Brachycera</taxon>
        <taxon>Stratiomyomorpha</taxon>
        <taxon>Stratiomyidae</taxon>
        <taxon>Hermetiinae</taxon>
        <taxon>Hermetia</taxon>
    </lineage>
</organism>
<dbReference type="InterPro" id="IPR036390">
    <property type="entry name" value="WH_DNA-bd_sf"/>
</dbReference>
<dbReference type="PROSITE" id="PS50250">
    <property type="entry name" value="PCI"/>
    <property type="match status" value="1"/>
</dbReference>
<evidence type="ECO:0000256" key="8">
    <source>
        <dbReference type="SAM" id="MobiDB-lite"/>
    </source>
</evidence>
<feature type="domain" description="PCI" evidence="9">
    <location>
        <begin position="203"/>
        <end position="368"/>
    </location>
</feature>
<evidence type="ECO:0000313" key="11">
    <source>
        <dbReference type="Proteomes" id="UP000594454"/>
    </source>
</evidence>
<dbReference type="GO" id="GO:0006511">
    <property type="term" value="P:ubiquitin-dependent protein catabolic process"/>
    <property type="evidence" value="ECO:0007669"/>
    <property type="project" value="TreeGrafter"/>
</dbReference>
<dbReference type="EMBL" id="LR899010">
    <property type="protein sequence ID" value="CAD7082048.1"/>
    <property type="molecule type" value="Genomic_DNA"/>
</dbReference>
<keyword evidence="6" id="KW-0736">Signalosome</keyword>
<dbReference type="FunCoup" id="A0A7R8UJK4">
    <property type="interactions" value="2281"/>
</dbReference>
<keyword evidence="7" id="KW-0539">Nucleus</keyword>
<comment type="subcellular location">
    <subcellularLocation>
        <location evidence="2">Cytoplasm</location>
    </subcellularLocation>
    <subcellularLocation>
        <location evidence="1">Nucleus</location>
    </subcellularLocation>
</comment>
<evidence type="ECO:0000256" key="3">
    <source>
        <dbReference type="ARBA" id="ARBA00007084"/>
    </source>
</evidence>
<name>A0A7R8UJK4_HERIL</name>